<protein>
    <recommendedName>
        <fullName evidence="4">Spi protease inhibitor domain-containing protein</fullName>
    </recommendedName>
</protein>
<accession>A0ABU1DZD5</accession>
<evidence type="ECO:0000313" key="2">
    <source>
        <dbReference type="EMBL" id="MDR4950908.1"/>
    </source>
</evidence>
<proteinExistence type="predicted"/>
<feature type="chain" id="PRO_5045449806" description="Spi protease inhibitor domain-containing protein" evidence="1">
    <location>
        <begin position="19"/>
        <end position="94"/>
    </location>
</feature>
<gene>
    <name evidence="2" type="ORF">REB14_01780</name>
</gene>
<dbReference type="Proteomes" id="UP001260959">
    <property type="component" value="Unassembled WGS sequence"/>
</dbReference>
<feature type="signal peptide" evidence="1">
    <location>
        <begin position="1"/>
        <end position="18"/>
    </location>
</feature>
<dbReference type="EMBL" id="JAVIXS010000001">
    <property type="protein sequence ID" value="MDR4950908.1"/>
    <property type="molecule type" value="Genomic_DNA"/>
</dbReference>
<evidence type="ECO:0000256" key="1">
    <source>
        <dbReference type="SAM" id="SignalP"/>
    </source>
</evidence>
<reference evidence="2 3" key="1">
    <citation type="submission" date="2023-08" db="EMBL/GenBank/DDBJ databases">
        <authorList>
            <person name="Maltman C."/>
        </authorList>
    </citation>
    <scope>NUCLEOTIDE SEQUENCE [LARGE SCALE GENOMIC DNA]</scope>
    <source>
        <strain evidence="2 3">ES2</strain>
    </source>
</reference>
<sequence length="94" mass="10899">MKKKIIILMSIIITFLCAVNTPQKNISYKSARNYFIKNAYDKRDFAERLITSHVELDYIFWTSITIEADGKPISIVFTPQRKCIGSVYPKTNFS</sequence>
<evidence type="ECO:0008006" key="4">
    <source>
        <dbReference type="Google" id="ProtNLM"/>
    </source>
</evidence>
<comment type="caution">
    <text evidence="2">The sequence shown here is derived from an EMBL/GenBank/DDBJ whole genome shotgun (WGS) entry which is preliminary data.</text>
</comment>
<name>A0ABU1DZD5_9FLAO</name>
<evidence type="ECO:0000313" key="3">
    <source>
        <dbReference type="Proteomes" id="UP001260959"/>
    </source>
</evidence>
<keyword evidence="1" id="KW-0732">Signal</keyword>
<keyword evidence="3" id="KW-1185">Reference proteome</keyword>
<organism evidence="2 3">
    <name type="scientific">Chryseobacterium metallicongregator</name>
    <dbReference type="NCBI Taxonomy" id="3073042"/>
    <lineage>
        <taxon>Bacteria</taxon>
        <taxon>Pseudomonadati</taxon>
        <taxon>Bacteroidota</taxon>
        <taxon>Flavobacteriia</taxon>
        <taxon>Flavobacteriales</taxon>
        <taxon>Weeksellaceae</taxon>
        <taxon>Chryseobacterium group</taxon>
        <taxon>Chryseobacterium</taxon>
    </lineage>
</organism>